<evidence type="ECO:0000256" key="1">
    <source>
        <dbReference type="ARBA" id="ARBA00001971"/>
    </source>
</evidence>
<keyword evidence="3" id="KW-0349">Heme</keyword>
<comment type="caution">
    <text evidence="12">The sequence shown here is derived from an EMBL/GenBank/DDBJ whole genome shotgun (WGS) entry which is preliminary data.</text>
</comment>
<comment type="cofactor">
    <cofactor evidence="1">
        <name>heme</name>
        <dbReference type="ChEBI" id="CHEBI:30413"/>
    </cofactor>
</comment>
<keyword evidence="13" id="KW-1185">Reference proteome</keyword>
<evidence type="ECO:0000313" key="13">
    <source>
        <dbReference type="Proteomes" id="UP001341840"/>
    </source>
</evidence>
<keyword evidence="9" id="KW-0503">Monooxygenase</keyword>
<dbReference type="PANTHER" id="PTHR47947">
    <property type="entry name" value="CYTOCHROME P450 82C3-RELATED"/>
    <property type="match status" value="1"/>
</dbReference>
<dbReference type="InterPro" id="IPR002401">
    <property type="entry name" value="Cyt_P450_E_grp-I"/>
</dbReference>
<evidence type="ECO:0000313" key="12">
    <source>
        <dbReference type="EMBL" id="MED6182741.1"/>
    </source>
</evidence>
<evidence type="ECO:0000256" key="10">
    <source>
        <dbReference type="ARBA" id="ARBA00023136"/>
    </source>
</evidence>
<dbReference type="SUPFAM" id="SSF48264">
    <property type="entry name" value="Cytochrome P450"/>
    <property type="match status" value="1"/>
</dbReference>
<dbReference type="InterPro" id="IPR036396">
    <property type="entry name" value="Cyt_P450_sf"/>
</dbReference>
<proteinExistence type="predicted"/>
<keyword evidence="5" id="KW-0479">Metal-binding</keyword>
<evidence type="ECO:0000256" key="8">
    <source>
        <dbReference type="ARBA" id="ARBA00023004"/>
    </source>
</evidence>
<comment type="subcellular location">
    <subcellularLocation>
        <location evidence="2">Membrane</location>
    </subcellularLocation>
</comment>
<evidence type="ECO:0000256" key="11">
    <source>
        <dbReference type="SAM" id="Phobius"/>
    </source>
</evidence>
<protein>
    <submittedName>
        <fullName evidence="12">Uncharacterized protein</fullName>
    </submittedName>
</protein>
<dbReference type="Pfam" id="PF00067">
    <property type="entry name" value="p450"/>
    <property type="match status" value="1"/>
</dbReference>
<organism evidence="12 13">
    <name type="scientific">Stylosanthes scabra</name>
    <dbReference type="NCBI Taxonomy" id="79078"/>
    <lineage>
        <taxon>Eukaryota</taxon>
        <taxon>Viridiplantae</taxon>
        <taxon>Streptophyta</taxon>
        <taxon>Embryophyta</taxon>
        <taxon>Tracheophyta</taxon>
        <taxon>Spermatophyta</taxon>
        <taxon>Magnoliopsida</taxon>
        <taxon>eudicotyledons</taxon>
        <taxon>Gunneridae</taxon>
        <taxon>Pentapetalae</taxon>
        <taxon>rosids</taxon>
        <taxon>fabids</taxon>
        <taxon>Fabales</taxon>
        <taxon>Fabaceae</taxon>
        <taxon>Papilionoideae</taxon>
        <taxon>50 kb inversion clade</taxon>
        <taxon>dalbergioids sensu lato</taxon>
        <taxon>Dalbergieae</taxon>
        <taxon>Pterocarpus clade</taxon>
        <taxon>Stylosanthes</taxon>
    </lineage>
</organism>
<keyword evidence="4 11" id="KW-0812">Transmembrane</keyword>
<evidence type="ECO:0000256" key="3">
    <source>
        <dbReference type="ARBA" id="ARBA00022617"/>
    </source>
</evidence>
<dbReference type="PANTHER" id="PTHR47947:SF26">
    <property type="entry name" value="CYTOCHROME P450"/>
    <property type="match status" value="1"/>
</dbReference>
<feature type="transmembrane region" description="Helical" evidence="11">
    <location>
        <begin position="12"/>
        <end position="29"/>
    </location>
</feature>
<dbReference type="InterPro" id="IPR001128">
    <property type="entry name" value="Cyt_P450"/>
</dbReference>
<evidence type="ECO:0000256" key="5">
    <source>
        <dbReference type="ARBA" id="ARBA00022723"/>
    </source>
</evidence>
<gene>
    <name evidence="12" type="ORF">PIB30_031492</name>
</gene>
<evidence type="ECO:0000256" key="7">
    <source>
        <dbReference type="ARBA" id="ARBA00023002"/>
    </source>
</evidence>
<keyword evidence="10 11" id="KW-0472">Membrane</keyword>
<keyword evidence="6 11" id="KW-1133">Transmembrane helix</keyword>
<reference evidence="12 13" key="1">
    <citation type="journal article" date="2023" name="Plants (Basel)">
        <title>Bridging the Gap: Combining Genomics and Transcriptomics Approaches to Understand Stylosanthes scabra, an Orphan Legume from the Brazilian Caatinga.</title>
        <authorList>
            <person name="Ferreira-Neto J.R.C."/>
            <person name="da Silva M.D."/>
            <person name="Binneck E."/>
            <person name="de Melo N.F."/>
            <person name="da Silva R.H."/>
            <person name="de Melo A.L.T.M."/>
            <person name="Pandolfi V."/>
            <person name="Bustamante F.O."/>
            <person name="Brasileiro-Vidal A.C."/>
            <person name="Benko-Iseppon A.M."/>
        </authorList>
    </citation>
    <scope>NUCLEOTIDE SEQUENCE [LARGE SCALE GENOMIC DNA]</scope>
    <source>
        <tissue evidence="12">Leaves</tissue>
    </source>
</reference>
<keyword evidence="8" id="KW-0408">Iron</keyword>
<accession>A0ABU6WD31</accession>
<dbReference type="Proteomes" id="UP001341840">
    <property type="component" value="Unassembled WGS sequence"/>
</dbReference>
<evidence type="ECO:0000256" key="4">
    <source>
        <dbReference type="ARBA" id="ARBA00022692"/>
    </source>
</evidence>
<name>A0ABU6WD31_9FABA</name>
<dbReference type="EMBL" id="JASCZI010181378">
    <property type="protein sequence ID" value="MED6182741.1"/>
    <property type="molecule type" value="Genomic_DNA"/>
</dbReference>
<evidence type="ECO:0000256" key="2">
    <source>
        <dbReference type="ARBA" id="ARBA00004370"/>
    </source>
</evidence>
<dbReference type="PRINTS" id="PR00463">
    <property type="entry name" value="EP450I"/>
</dbReference>
<dbReference type="Gene3D" id="1.10.630.10">
    <property type="entry name" value="Cytochrome P450"/>
    <property type="match status" value="1"/>
</dbReference>
<keyword evidence="7" id="KW-0560">Oxidoreductase</keyword>
<evidence type="ECO:0000256" key="9">
    <source>
        <dbReference type="ARBA" id="ARBA00023033"/>
    </source>
</evidence>
<sequence>MDFENLLSQPPIFTIALLFFSLFALSFLSRRRTHKAGARKPPPEAGGSWPLLGHLPLLGGPQPTHVTLGNMADKYGPIFTIRIGAIRNLIVSNSELAKECFTVNDIAFAGRPKMVALEVLGYDYAFFTLKSYGSYWRDLRKTAILEVLSNHKIHVNRHVMLSEVKTALKVSYNNSNNNSLAIPEMAKWFGEISLNVLFRLVVGKRFTGLSEKNERIRQALREFFDLAAKFVVGDAIP</sequence>
<dbReference type="InterPro" id="IPR050651">
    <property type="entry name" value="Plant_Cytochrome_P450_Monoox"/>
</dbReference>
<evidence type="ECO:0000256" key="6">
    <source>
        <dbReference type="ARBA" id="ARBA00022989"/>
    </source>
</evidence>